<accession>M4RV71</accession>
<dbReference type="Gene3D" id="3.40.50.1820">
    <property type="entry name" value="alpha/beta hydrolase"/>
    <property type="match status" value="1"/>
</dbReference>
<dbReference type="InterPro" id="IPR049492">
    <property type="entry name" value="BD-FAE-like_dom"/>
</dbReference>
<name>M4RV71_9ALTE</name>
<evidence type="ECO:0000313" key="3">
    <source>
        <dbReference type="Proteomes" id="UP000011864"/>
    </source>
</evidence>
<dbReference type="PATRIC" id="fig|1129794.4.peg.4010"/>
<dbReference type="Proteomes" id="UP000011864">
    <property type="component" value="Chromosome"/>
</dbReference>
<dbReference type="InterPro" id="IPR029058">
    <property type="entry name" value="AB_hydrolase_fold"/>
</dbReference>
<gene>
    <name evidence="2" type="ORF">C427_4024</name>
</gene>
<proteinExistence type="predicted"/>
<evidence type="ECO:0000313" key="2">
    <source>
        <dbReference type="EMBL" id="AGH46129.1"/>
    </source>
</evidence>
<keyword evidence="3" id="KW-1185">Reference proteome</keyword>
<feature type="domain" description="BD-FAE-like" evidence="1">
    <location>
        <begin position="14"/>
        <end position="78"/>
    </location>
</feature>
<dbReference type="OrthoDB" id="255603at2"/>
<organism evidence="2 3">
    <name type="scientific">Paraglaciecola psychrophila 170</name>
    <dbReference type="NCBI Taxonomy" id="1129794"/>
    <lineage>
        <taxon>Bacteria</taxon>
        <taxon>Pseudomonadati</taxon>
        <taxon>Pseudomonadota</taxon>
        <taxon>Gammaproteobacteria</taxon>
        <taxon>Alteromonadales</taxon>
        <taxon>Alteromonadaceae</taxon>
        <taxon>Paraglaciecola</taxon>
    </lineage>
</organism>
<dbReference type="eggNOG" id="COG1506">
    <property type="taxonomic scope" value="Bacteria"/>
</dbReference>
<dbReference type="STRING" id="1129794.C427_4024"/>
<dbReference type="ESTHER" id="9alte-k6ynu0">
    <property type="family name" value="Est9X"/>
</dbReference>
<dbReference type="EMBL" id="CP003837">
    <property type="protein sequence ID" value="AGH46129.1"/>
    <property type="molecule type" value="Genomic_DNA"/>
</dbReference>
<dbReference type="Pfam" id="PF20434">
    <property type="entry name" value="BD-FAE"/>
    <property type="match status" value="1"/>
</dbReference>
<protein>
    <submittedName>
        <fullName evidence="2">Lipase/esterase</fullName>
    </submittedName>
</protein>
<dbReference type="RefSeq" id="WP_015431106.1">
    <property type="nucleotide sequence ID" value="NC_020514.1"/>
</dbReference>
<dbReference type="AlphaFoldDB" id="M4RV71"/>
<evidence type="ECO:0000259" key="1">
    <source>
        <dbReference type="Pfam" id="PF20434"/>
    </source>
</evidence>
<reference evidence="2 3" key="1">
    <citation type="journal article" date="2013" name="Genome Announc.">
        <title>Complete Genome Sequence of Glaciecola psychrophila Strain 170T.</title>
        <authorList>
            <person name="Yin J."/>
            <person name="Chen J."/>
            <person name="Liu G."/>
            <person name="Yu Y."/>
            <person name="Song L."/>
            <person name="Wang X."/>
            <person name="Qu X."/>
        </authorList>
    </citation>
    <scope>NUCLEOTIDE SEQUENCE [LARGE SCALE GENOMIC DNA]</scope>
    <source>
        <strain evidence="2 3">170</strain>
    </source>
</reference>
<dbReference type="SUPFAM" id="SSF53474">
    <property type="entry name" value="alpha/beta-Hydrolases"/>
    <property type="match status" value="1"/>
</dbReference>
<dbReference type="KEGG" id="gps:C427_4024"/>
<sequence length="83" mass="9069">MASQKVTKIKDLENKHANPLVILIHGGCWLRAYDIQHTFALNIGLAQAGFNVWSLEYRRSGDIGGGWPSSYDDVKAGILASAL</sequence>
<dbReference type="HOGENOM" id="CLU_2539530_0_0_6"/>